<evidence type="ECO:0000256" key="1">
    <source>
        <dbReference type="SAM" id="Phobius"/>
    </source>
</evidence>
<keyword evidence="3" id="KW-1185">Reference proteome</keyword>
<keyword evidence="1" id="KW-0472">Membrane</keyword>
<name>A0AAV8YBU4_9CUCU</name>
<comment type="caution">
    <text evidence="2">The sequence shown here is derived from an EMBL/GenBank/DDBJ whole genome shotgun (WGS) entry which is preliminary data.</text>
</comment>
<feature type="non-terminal residue" evidence="2">
    <location>
        <position position="1"/>
    </location>
</feature>
<keyword evidence="1" id="KW-1133">Transmembrane helix</keyword>
<protein>
    <submittedName>
        <fullName evidence="2">Uncharacterized protein</fullName>
    </submittedName>
</protein>
<evidence type="ECO:0000313" key="3">
    <source>
        <dbReference type="Proteomes" id="UP001162162"/>
    </source>
</evidence>
<dbReference type="InterPro" id="IPR057591">
    <property type="entry name" value="TMEM126-like"/>
</dbReference>
<reference evidence="2" key="1">
    <citation type="journal article" date="2023" name="Insect Mol. Biol.">
        <title>Genome sequencing provides insights into the evolution of gene families encoding plant cell wall-degrading enzymes in longhorned beetles.</title>
        <authorList>
            <person name="Shin N.R."/>
            <person name="Okamura Y."/>
            <person name="Kirsch R."/>
            <person name="Pauchet Y."/>
        </authorList>
    </citation>
    <scope>NUCLEOTIDE SEQUENCE</scope>
    <source>
        <strain evidence="2">AMC_N1</strain>
    </source>
</reference>
<gene>
    <name evidence="2" type="ORF">NQ318_020841</name>
</gene>
<evidence type="ECO:0000313" key="2">
    <source>
        <dbReference type="EMBL" id="KAJ8947940.1"/>
    </source>
</evidence>
<feature type="transmembrane region" description="Helical" evidence="1">
    <location>
        <begin position="78"/>
        <end position="96"/>
    </location>
</feature>
<dbReference type="AlphaFoldDB" id="A0AAV8YBU4"/>
<sequence length="103" mass="11474">LVLKQLLLLKQEQCPICMEMRAAVVQAGAGCLMPLILSPITSIGLVHRFGTFNMPFITKEPLEVLKLLRKQIKPIKNVLLGIFIGQALLASAVTYLKPTRYTR</sequence>
<organism evidence="2 3">
    <name type="scientific">Aromia moschata</name>
    <dbReference type="NCBI Taxonomy" id="1265417"/>
    <lineage>
        <taxon>Eukaryota</taxon>
        <taxon>Metazoa</taxon>
        <taxon>Ecdysozoa</taxon>
        <taxon>Arthropoda</taxon>
        <taxon>Hexapoda</taxon>
        <taxon>Insecta</taxon>
        <taxon>Pterygota</taxon>
        <taxon>Neoptera</taxon>
        <taxon>Endopterygota</taxon>
        <taxon>Coleoptera</taxon>
        <taxon>Polyphaga</taxon>
        <taxon>Cucujiformia</taxon>
        <taxon>Chrysomeloidea</taxon>
        <taxon>Cerambycidae</taxon>
        <taxon>Cerambycinae</taxon>
        <taxon>Callichromatini</taxon>
        <taxon>Aromia</taxon>
    </lineage>
</organism>
<dbReference type="Pfam" id="PF23408">
    <property type="entry name" value="TMEM126_like"/>
    <property type="match status" value="1"/>
</dbReference>
<proteinExistence type="predicted"/>
<dbReference type="EMBL" id="JAPWTK010000148">
    <property type="protein sequence ID" value="KAJ8947940.1"/>
    <property type="molecule type" value="Genomic_DNA"/>
</dbReference>
<dbReference type="Proteomes" id="UP001162162">
    <property type="component" value="Unassembled WGS sequence"/>
</dbReference>
<accession>A0AAV8YBU4</accession>
<keyword evidence="1" id="KW-0812">Transmembrane</keyword>